<dbReference type="InterPro" id="IPR029033">
    <property type="entry name" value="His_PPase_superfam"/>
</dbReference>
<keyword evidence="2" id="KW-0325">Glycoprotein</keyword>
<keyword evidence="1" id="KW-0378">Hydrolase</keyword>
<evidence type="ECO:0000256" key="2">
    <source>
        <dbReference type="ARBA" id="ARBA00023180"/>
    </source>
</evidence>
<evidence type="ECO:0000256" key="1">
    <source>
        <dbReference type="ARBA" id="ARBA00022801"/>
    </source>
</evidence>
<dbReference type="PIRSF" id="PIRSF000894">
    <property type="entry name" value="Acid_phosphatase"/>
    <property type="match status" value="1"/>
</dbReference>
<dbReference type="EMBL" id="JBBJBU010000003">
    <property type="protein sequence ID" value="KAK7206363.1"/>
    <property type="molecule type" value="Genomic_DNA"/>
</dbReference>
<accession>A0ABR1F935</accession>
<gene>
    <name evidence="4" type="ORF">BZA70DRAFT_266677</name>
</gene>
<evidence type="ECO:0000313" key="5">
    <source>
        <dbReference type="Proteomes" id="UP001498771"/>
    </source>
</evidence>
<name>A0ABR1F935_9ASCO</name>
<keyword evidence="3" id="KW-0732">Signal</keyword>
<dbReference type="PANTHER" id="PTHR20963">
    <property type="entry name" value="MULTIPLE INOSITOL POLYPHOSPHATE PHOSPHATASE-RELATED"/>
    <property type="match status" value="1"/>
</dbReference>
<keyword evidence="5" id="KW-1185">Reference proteome</keyword>
<dbReference type="Pfam" id="PF00328">
    <property type="entry name" value="His_Phos_2"/>
    <property type="match status" value="1"/>
</dbReference>
<protein>
    <submittedName>
        <fullName evidence="4">Histidine phosphatase superfamily</fullName>
    </submittedName>
</protein>
<proteinExistence type="predicted"/>
<dbReference type="Proteomes" id="UP001498771">
    <property type="component" value="Unassembled WGS sequence"/>
</dbReference>
<dbReference type="SUPFAM" id="SSF53254">
    <property type="entry name" value="Phosphoglycerate mutase-like"/>
    <property type="match status" value="1"/>
</dbReference>
<feature type="signal peptide" evidence="3">
    <location>
        <begin position="1"/>
        <end position="18"/>
    </location>
</feature>
<evidence type="ECO:0000256" key="3">
    <source>
        <dbReference type="SAM" id="SignalP"/>
    </source>
</evidence>
<sequence length="489" mass="54440">MRLLILLSVFITAALALALRPHQQLAFTKPLDDLFATDWHLFRHLGGYSPWIPHIHHKGSQDNTIKDGELPETCTVEQVHMLSRHAERFPTVSVGLKMKQLVRRMRDEAGPEIFPFLDRWELFFDVDEATGKSRQLEQLTVSGKYAGVDRARLAGEKLRGIYGHLIEQQDSNTSATSIFSCSCDRVVDTADQFATGFFGNDTSFNHVIVPDRDASRGGDTLTPVKACTRYREDALAGRPNSNTMADLYKLSYLTPTAERLRQIYKSFEFSVSELWTMQELCGFDILATGNEDSPWCALFTKREWEQFEYARDLLHYYRTGPGTPYSEVMGYIYLNATSQLLREGPEKVGKIFLSFAHDGDLVPLITTLGLFEQHTPLPTTHAVDDRAWRLSSVVPMGGRIVFERVSCTSSSSSSSSSEQTGVRLLVNDAVTTIPGCHSSTSGICPLSDFLALVEAKGAAVGKFEDVCGLGTGLGRRPSFLHHGGVLERE</sequence>
<dbReference type="Gene3D" id="3.40.50.1240">
    <property type="entry name" value="Phosphoglycerate mutase-like"/>
    <property type="match status" value="1"/>
</dbReference>
<comment type="caution">
    <text evidence="4">The sequence shown here is derived from an EMBL/GenBank/DDBJ whole genome shotgun (WGS) entry which is preliminary data.</text>
</comment>
<dbReference type="InterPro" id="IPR016274">
    <property type="entry name" value="Histidine_acid_Pase_euk"/>
</dbReference>
<dbReference type="RefSeq" id="XP_064769396.1">
    <property type="nucleotide sequence ID" value="XM_064911045.1"/>
</dbReference>
<dbReference type="InterPro" id="IPR000560">
    <property type="entry name" value="His_Pase_clade-2"/>
</dbReference>
<feature type="chain" id="PRO_5045672565" evidence="3">
    <location>
        <begin position="19"/>
        <end position="489"/>
    </location>
</feature>
<evidence type="ECO:0000313" key="4">
    <source>
        <dbReference type="EMBL" id="KAK7206363.1"/>
    </source>
</evidence>
<dbReference type="GeneID" id="90036557"/>
<organism evidence="4 5">
    <name type="scientific">Myxozyma melibiosi</name>
    <dbReference type="NCBI Taxonomy" id="54550"/>
    <lineage>
        <taxon>Eukaryota</taxon>
        <taxon>Fungi</taxon>
        <taxon>Dikarya</taxon>
        <taxon>Ascomycota</taxon>
        <taxon>Saccharomycotina</taxon>
        <taxon>Lipomycetes</taxon>
        <taxon>Lipomycetales</taxon>
        <taxon>Lipomycetaceae</taxon>
        <taxon>Myxozyma</taxon>
    </lineage>
</organism>
<dbReference type="PANTHER" id="PTHR20963:SF18">
    <property type="entry name" value="ACID PHOSPHATASE PHO11-RELATED"/>
    <property type="match status" value="1"/>
</dbReference>
<reference evidence="4 5" key="1">
    <citation type="submission" date="2024-03" db="EMBL/GenBank/DDBJ databases">
        <title>Genome-scale model development and genomic sequencing of the oleaginous clade Lipomyces.</title>
        <authorList>
            <consortium name="Lawrence Berkeley National Laboratory"/>
            <person name="Czajka J.J."/>
            <person name="Han Y."/>
            <person name="Kim J."/>
            <person name="Mondo S.J."/>
            <person name="Hofstad B.A."/>
            <person name="Robles A."/>
            <person name="Haridas S."/>
            <person name="Riley R."/>
            <person name="LaButti K."/>
            <person name="Pangilinan J."/>
            <person name="Andreopoulos W."/>
            <person name="Lipzen A."/>
            <person name="Yan J."/>
            <person name="Wang M."/>
            <person name="Ng V."/>
            <person name="Grigoriev I.V."/>
            <person name="Spatafora J.W."/>
            <person name="Magnuson J.K."/>
            <person name="Baker S.E."/>
            <person name="Pomraning K.R."/>
        </authorList>
    </citation>
    <scope>NUCLEOTIDE SEQUENCE [LARGE SCALE GENOMIC DNA]</scope>
    <source>
        <strain evidence="4 5">Phaff 52-87</strain>
    </source>
</reference>
<dbReference type="CDD" id="cd07061">
    <property type="entry name" value="HP_HAP_like"/>
    <property type="match status" value="1"/>
</dbReference>